<evidence type="ECO:0008006" key="3">
    <source>
        <dbReference type="Google" id="ProtNLM"/>
    </source>
</evidence>
<accession>W3VRX6</accession>
<name>W3VRX6_MOEAP</name>
<sequence length="170" mass="18860">MFTLHCGRLFWLENLRGVSYASPIDAKRMLGKSFAFISTGTSGSPLVSARLLPHITIAHPFVCDKCWHIGHMASECKEAHVDFGSQRGRCKLCAEEHPQASSCCPYIYQYFNRSTYLLHAAVLAVGEGAYGHDGFVERVFALYQLKPTRHLGADATSSTAHGRSWIPARE</sequence>
<evidence type="ECO:0000313" key="1">
    <source>
        <dbReference type="EMBL" id="ETS64230.1"/>
    </source>
</evidence>
<keyword evidence="2" id="KW-1185">Reference proteome</keyword>
<dbReference type="Proteomes" id="UP000019462">
    <property type="component" value="Unassembled WGS sequence"/>
</dbReference>
<gene>
    <name evidence="1" type="ORF">PaG_01471</name>
</gene>
<dbReference type="OrthoDB" id="7698093at2759"/>
<proteinExistence type="predicted"/>
<comment type="caution">
    <text evidence="1">The sequence shown here is derived from an EMBL/GenBank/DDBJ whole genome shotgun (WGS) entry which is preliminary data.</text>
</comment>
<protein>
    <recommendedName>
        <fullName evidence="3">CCHC-type domain-containing protein</fullName>
    </recommendedName>
</protein>
<dbReference type="AlphaFoldDB" id="W3VRX6"/>
<reference evidence="1 2" key="1">
    <citation type="journal article" date="2014" name="Genome Announc.">
        <title>Genome sequence of the basidiomycetous fungus Pseudozyma aphidis DSM70725, an efficient producer of biosurfactant mannosylerythritol lipids.</title>
        <authorList>
            <person name="Lorenz S."/>
            <person name="Guenther M."/>
            <person name="Grumaz C."/>
            <person name="Rupp S."/>
            <person name="Zibek S."/>
            <person name="Sohn K."/>
        </authorList>
    </citation>
    <scope>NUCLEOTIDE SEQUENCE [LARGE SCALE GENOMIC DNA]</scope>
    <source>
        <strain evidence="2">ATCC 32657 / CBS 517.83 / DSM 70725 / JCM 10318 / NBRC 10182 / NRRL Y-7954 / St-0401</strain>
    </source>
</reference>
<evidence type="ECO:0000313" key="2">
    <source>
        <dbReference type="Proteomes" id="UP000019462"/>
    </source>
</evidence>
<dbReference type="EMBL" id="AWNI01000007">
    <property type="protein sequence ID" value="ETS64230.1"/>
    <property type="molecule type" value="Genomic_DNA"/>
</dbReference>
<organism evidence="1 2">
    <name type="scientific">Moesziomyces aphidis</name>
    <name type="common">Pseudozyma aphidis</name>
    <dbReference type="NCBI Taxonomy" id="84754"/>
    <lineage>
        <taxon>Eukaryota</taxon>
        <taxon>Fungi</taxon>
        <taxon>Dikarya</taxon>
        <taxon>Basidiomycota</taxon>
        <taxon>Ustilaginomycotina</taxon>
        <taxon>Ustilaginomycetes</taxon>
        <taxon>Ustilaginales</taxon>
        <taxon>Ustilaginaceae</taxon>
        <taxon>Moesziomyces</taxon>
    </lineage>
</organism>
<dbReference type="HOGENOM" id="CLU_1571313_0_0_1"/>